<dbReference type="Pfam" id="PF00912">
    <property type="entry name" value="Transgly"/>
    <property type="match status" value="1"/>
</dbReference>
<dbReference type="InterPro" id="IPR036950">
    <property type="entry name" value="PBP_transglycosylase"/>
</dbReference>
<dbReference type="InterPro" id="IPR012338">
    <property type="entry name" value="Beta-lactam/transpept-like"/>
</dbReference>
<evidence type="ECO:0000256" key="12">
    <source>
        <dbReference type="ARBA" id="ARBA00023268"/>
    </source>
</evidence>
<feature type="domain" description="Penicillin-binding protein transpeptidase" evidence="17">
    <location>
        <begin position="304"/>
        <end position="587"/>
    </location>
</feature>
<evidence type="ECO:0000256" key="2">
    <source>
        <dbReference type="ARBA" id="ARBA00022645"/>
    </source>
</evidence>
<feature type="domain" description="Glycosyl transferase family 51" evidence="18">
    <location>
        <begin position="35"/>
        <end position="205"/>
    </location>
</feature>
<dbReference type="InterPro" id="IPR050396">
    <property type="entry name" value="Glycosyltr_51/Transpeptidase"/>
</dbReference>
<comment type="catalytic activity">
    <reaction evidence="14">
        <text>Preferential cleavage: (Ac)2-L-Lys-D-Ala-|-D-Ala. Also transpeptidation of peptidyl-alanyl moieties that are N-acyl substituents of D-alanine.</text>
        <dbReference type="EC" id="3.4.16.4"/>
    </reaction>
</comment>
<dbReference type="InterPro" id="IPR023346">
    <property type="entry name" value="Lysozyme-like_dom_sf"/>
</dbReference>
<evidence type="ECO:0000313" key="19">
    <source>
        <dbReference type="EMBL" id="MDQ0254801.1"/>
    </source>
</evidence>
<evidence type="ECO:0000256" key="3">
    <source>
        <dbReference type="ARBA" id="ARBA00022670"/>
    </source>
</evidence>
<dbReference type="InterPro" id="IPR001460">
    <property type="entry name" value="PCN-bd_Tpept"/>
</dbReference>
<evidence type="ECO:0000256" key="9">
    <source>
        <dbReference type="ARBA" id="ARBA00022984"/>
    </source>
</evidence>
<keyword evidence="2" id="KW-0121">Carboxypeptidase</keyword>
<feature type="compositionally biased region" description="Basic residues" evidence="16">
    <location>
        <begin position="654"/>
        <end position="668"/>
    </location>
</feature>
<evidence type="ECO:0000256" key="14">
    <source>
        <dbReference type="ARBA" id="ARBA00034000"/>
    </source>
</evidence>
<evidence type="ECO:0000259" key="17">
    <source>
        <dbReference type="Pfam" id="PF00905"/>
    </source>
</evidence>
<dbReference type="Gene3D" id="3.40.710.10">
    <property type="entry name" value="DD-peptidase/beta-lactamase superfamily"/>
    <property type="match status" value="1"/>
</dbReference>
<keyword evidence="4 19" id="KW-0328">Glycosyltransferase</keyword>
<reference evidence="19 20" key="1">
    <citation type="submission" date="2023-07" db="EMBL/GenBank/DDBJ databases">
        <title>Genomic Encyclopedia of Type Strains, Phase IV (KMG-IV): sequencing the most valuable type-strain genomes for metagenomic binning, comparative biology and taxonomic classification.</title>
        <authorList>
            <person name="Goeker M."/>
        </authorList>
    </citation>
    <scope>NUCLEOTIDE SEQUENCE [LARGE SCALE GENOMIC DNA]</scope>
    <source>
        <strain evidence="19 20">DSM 9768</strain>
    </source>
</reference>
<evidence type="ECO:0000256" key="13">
    <source>
        <dbReference type="ARBA" id="ARBA00023316"/>
    </source>
</evidence>
<dbReference type="SUPFAM" id="SSF53955">
    <property type="entry name" value="Lysozyme-like"/>
    <property type="match status" value="1"/>
</dbReference>
<accession>A0ABT9ZVN9</accession>
<keyword evidence="8" id="KW-0133">Cell shape</keyword>
<keyword evidence="6" id="KW-0812">Transmembrane</keyword>
<comment type="caution">
    <text evidence="19">The sequence shown here is derived from an EMBL/GenBank/DDBJ whole genome shotgun (WGS) entry which is preliminary data.</text>
</comment>
<evidence type="ECO:0000256" key="10">
    <source>
        <dbReference type="ARBA" id="ARBA00022989"/>
    </source>
</evidence>
<dbReference type="Pfam" id="PF00905">
    <property type="entry name" value="Transpeptidase"/>
    <property type="match status" value="1"/>
</dbReference>
<feature type="compositionally biased region" description="Basic and acidic residues" evidence="16">
    <location>
        <begin position="606"/>
        <end position="652"/>
    </location>
</feature>
<dbReference type="EC" id="2.3.2.-" evidence="19"/>
<dbReference type="Proteomes" id="UP001230005">
    <property type="component" value="Unassembled WGS sequence"/>
</dbReference>
<evidence type="ECO:0000256" key="4">
    <source>
        <dbReference type="ARBA" id="ARBA00022676"/>
    </source>
</evidence>
<evidence type="ECO:0000256" key="1">
    <source>
        <dbReference type="ARBA" id="ARBA00022475"/>
    </source>
</evidence>
<evidence type="ECO:0000256" key="8">
    <source>
        <dbReference type="ARBA" id="ARBA00022960"/>
    </source>
</evidence>
<keyword evidence="20" id="KW-1185">Reference proteome</keyword>
<dbReference type="EMBL" id="JAUSUG010000007">
    <property type="protein sequence ID" value="MDQ0254801.1"/>
    <property type="molecule type" value="Genomic_DNA"/>
</dbReference>
<evidence type="ECO:0000256" key="15">
    <source>
        <dbReference type="ARBA" id="ARBA00049902"/>
    </source>
</evidence>
<dbReference type="PANTHER" id="PTHR32282:SF32">
    <property type="entry name" value="PENICILLIN-BINDING PROTEIN 2A"/>
    <property type="match status" value="1"/>
</dbReference>
<dbReference type="EC" id="2.4.1.129" evidence="19"/>
<keyword evidence="11" id="KW-0472">Membrane</keyword>
<name>A0ABT9ZVN9_9BACI</name>
<dbReference type="InterPro" id="IPR001264">
    <property type="entry name" value="Glyco_trans_51"/>
</dbReference>
<keyword evidence="12" id="KW-0511">Multifunctional enzyme</keyword>
<keyword evidence="1" id="KW-1003">Cell membrane</keyword>
<keyword evidence="7" id="KW-0378">Hydrolase</keyword>
<dbReference type="GO" id="GO:0016757">
    <property type="term" value="F:glycosyltransferase activity"/>
    <property type="evidence" value="ECO:0007669"/>
    <property type="project" value="UniProtKB-KW"/>
</dbReference>
<evidence type="ECO:0000256" key="5">
    <source>
        <dbReference type="ARBA" id="ARBA00022679"/>
    </source>
</evidence>
<gene>
    <name evidence="19" type="ORF">J2S74_002180</name>
</gene>
<keyword evidence="9" id="KW-0573">Peptidoglycan synthesis</keyword>
<dbReference type="NCBIfam" id="TIGR02074">
    <property type="entry name" value="PBP_1a_fam"/>
    <property type="match status" value="1"/>
</dbReference>
<dbReference type="GO" id="GO:0016746">
    <property type="term" value="F:acyltransferase activity"/>
    <property type="evidence" value="ECO:0007669"/>
    <property type="project" value="UniProtKB-KW"/>
</dbReference>
<evidence type="ECO:0000256" key="16">
    <source>
        <dbReference type="SAM" id="MobiDB-lite"/>
    </source>
</evidence>
<keyword evidence="10" id="KW-1133">Transmembrane helix</keyword>
<keyword evidence="13" id="KW-0961">Cell wall biogenesis/degradation</keyword>
<proteinExistence type="predicted"/>
<evidence type="ECO:0000259" key="18">
    <source>
        <dbReference type="Pfam" id="PF00912"/>
    </source>
</evidence>
<keyword evidence="19" id="KW-0012">Acyltransferase</keyword>
<organism evidence="19 20">
    <name type="scientific">Evansella vedderi</name>
    <dbReference type="NCBI Taxonomy" id="38282"/>
    <lineage>
        <taxon>Bacteria</taxon>
        <taxon>Bacillati</taxon>
        <taxon>Bacillota</taxon>
        <taxon>Bacilli</taxon>
        <taxon>Bacillales</taxon>
        <taxon>Bacillaceae</taxon>
        <taxon>Evansella</taxon>
    </lineage>
</organism>
<comment type="catalytic activity">
    <reaction evidence="15">
        <text>[GlcNAc-(1-&gt;4)-Mur2Ac(oyl-L-Ala-gamma-D-Glu-L-Lys-D-Ala-D-Ala)](n)-di-trans,octa-cis-undecaprenyl diphosphate + beta-D-GlcNAc-(1-&gt;4)-Mur2Ac(oyl-L-Ala-gamma-D-Glu-L-Lys-D-Ala-D-Ala)-di-trans,octa-cis-undecaprenyl diphosphate = [GlcNAc-(1-&gt;4)-Mur2Ac(oyl-L-Ala-gamma-D-Glu-L-Lys-D-Ala-D-Ala)](n+1)-di-trans,octa-cis-undecaprenyl diphosphate + di-trans,octa-cis-undecaprenyl diphosphate + H(+)</text>
        <dbReference type="Rhea" id="RHEA:23708"/>
        <dbReference type="Rhea" id="RHEA-COMP:9602"/>
        <dbReference type="Rhea" id="RHEA-COMP:9603"/>
        <dbReference type="ChEBI" id="CHEBI:15378"/>
        <dbReference type="ChEBI" id="CHEBI:58405"/>
        <dbReference type="ChEBI" id="CHEBI:60033"/>
        <dbReference type="ChEBI" id="CHEBI:78435"/>
        <dbReference type="EC" id="2.4.99.28"/>
    </reaction>
</comment>
<keyword evidence="3" id="KW-0645">Protease</keyword>
<evidence type="ECO:0000313" key="20">
    <source>
        <dbReference type="Proteomes" id="UP001230005"/>
    </source>
</evidence>
<keyword evidence="5 19" id="KW-0808">Transferase</keyword>
<sequence length="668" mass="74151">MVFIYFVVDAYRIDLSKLEDPVGTPTVIYDRYGDPVSELSSVRFRHVSLSKIPEEIIHSIIAVEDQRFFSHKGIDFRGIARSTWRNLQAGRVVQGGSTITQQLAKNLFLTSDRTYGRKFREVITAFRIEREYSKEKILELYLNHIYFGEGIWGIQNASQMYFGKDVQDITLEEGALLAALPKAPTHYSPFQNEERGKQRRDLVLYLLLEQGYIEENVYTEAISSEIVLRDWEIEEDSLRGRYPSYVDFVIDEAIKIHGLTEERIWAGDLHIYTEMDLTVQNAIQSAFSNGELFPVGAGEEIVQGGTVVLDPYTGGVRGIMGNRSEHVYRGFNRAVQLKRQPGSAIKPLSVFAPALERGYSASSTLVDERMDFGGYSPRNYDNQYRGRVSLYDALIYSINVPAVWLLNEIGVTAGVDFLEKLGIPLQESDRNLSIALGGLTEGTSPLQLAQAYSVFPNLGTMNEAHAITKITNGHGEVLAKGEVQGTQVMDPDNAYRMTQILQGVVQEGTGRNALLNYDRPTAGKTGTTQLPSTSAFEGVTGVSDAWFVGYTPELVTAVWVGYDKVTPEYVMQSSGGNHPARIFQAIMSESLEGVPVSDFRLPNGWKENKNEGKGKEKDKEGKDKGKGKGNKEGKEKGKNKAEEKGKKNEGKGKGNGKGKGKGNSKGNR</sequence>
<dbReference type="SUPFAM" id="SSF56601">
    <property type="entry name" value="beta-lactamase/transpeptidase-like"/>
    <property type="match status" value="1"/>
</dbReference>
<protein>
    <submittedName>
        <fullName evidence="19">Penicillin-binding protein 2A</fullName>
        <ecNumber evidence="19">2.3.2.-</ecNumber>
        <ecNumber evidence="19">2.4.1.129</ecNumber>
    </submittedName>
</protein>
<feature type="region of interest" description="Disordered" evidence="16">
    <location>
        <begin position="596"/>
        <end position="668"/>
    </location>
</feature>
<evidence type="ECO:0000256" key="6">
    <source>
        <dbReference type="ARBA" id="ARBA00022692"/>
    </source>
</evidence>
<evidence type="ECO:0000256" key="7">
    <source>
        <dbReference type="ARBA" id="ARBA00022801"/>
    </source>
</evidence>
<dbReference type="PANTHER" id="PTHR32282">
    <property type="entry name" value="BINDING PROTEIN TRANSPEPTIDASE, PUTATIVE-RELATED"/>
    <property type="match status" value="1"/>
</dbReference>
<dbReference type="Gene3D" id="1.10.3810.10">
    <property type="entry name" value="Biosynthetic peptidoglycan transglycosylase-like"/>
    <property type="match status" value="1"/>
</dbReference>
<evidence type="ECO:0000256" key="11">
    <source>
        <dbReference type="ARBA" id="ARBA00023136"/>
    </source>
</evidence>